<evidence type="ECO:0000313" key="3">
    <source>
        <dbReference type="Proteomes" id="UP000377798"/>
    </source>
</evidence>
<evidence type="ECO:0000256" key="1">
    <source>
        <dbReference type="SAM" id="Phobius"/>
    </source>
</evidence>
<feature type="transmembrane region" description="Helical" evidence="1">
    <location>
        <begin position="48"/>
        <end position="73"/>
    </location>
</feature>
<feature type="transmembrane region" description="Helical" evidence="1">
    <location>
        <begin position="119"/>
        <end position="139"/>
    </location>
</feature>
<evidence type="ECO:0008006" key="4">
    <source>
        <dbReference type="Google" id="ProtNLM"/>
    </source>
</evidence>
<dbReference type="InterPro" id="IPR021354">
    <property type="entry name" value="DUF2975"/>
</dbReference>
<accession>A0A8H2M6R9</accession>
<proteinExistence type="predicted"/>
<dbReference type="Proteomes" id="UP000377798">
    <property type="component" value="Unassembled WGS sequence"/>
</dbReference>
<name>A0A8H2M6R9_9FIRM</name>
<feature type="transmembrane region" description="Helical" evidence="1">
    <location>
        <begin position="7"/>
        <end position="28"/>
    </location>
</feature>
<dbReference type="RefSeq" id="WP_131749644.1">
    <property type="nucleotide sequence ID" value="NZ_CAACYI010000001.1"/>
</dbReference>
<reference evidence="2 3" key="1">
    <citation type="submission" date="2019-02" db="EMBL/GenBank/DDBJ databases">
        <authorList>
            <consortium name="Pathogen Informatics"/>
        </authorList>
    </citation>
    <scope>NUCLEOTIDE SEQUENCE [LARGE SCALE GENOMIC DNA]</scope>
    <source>
        <strain evidence="2 3">3012STDY7089603</strain>
    </source>
</reference>
<organism evidence="2 3">
    <name type="scientific">Urinicoccus massiliensis</name>
    <dbReference type="NCBI Taxonomy" id="1723382"/>
    <lineage>
        <taxon>Bacteria</taxon>
        <taxon>Bacillati</taxon>
        <taxon>Bacillota</taxon>
        <taxon>Tissierellia</taxon>
        <taxon>Tissierellales</taxon>
        <taxon>Peptoniphilaceae</taxon>
        <taxon>Urinicoccus</taxon>
    </lineage>
</organism>
<dbReference type="Pfam" id="PF11188">
    <property type="entry name" value="DUF2975"/>
    <property type="match status" value="1"/>
</dbReference>
<protein>
    <recommendedName>
        <fullName evidence="4">DUF2975 domain-containing protein</fullName>
    </recommendedName>
</protein>
<sequence>MKKFRVYFIGGLLILAMALCLGLAYGGFKLSYMVLSVTPQFYNMHIPMLALCEAMVLCLMIALVFGFLALVAYGRDQIFDRKMLFYLQGTSLSFVGICILAVLSIVFTNFNLDGSITNLAFMGLFLLALLLNQVFLLLADLIRQGMTLKEENDLTI</sequence>
<keyword evidence="1" id="KW-0812">Transmembrane</keyword>
<gene>
    <name evidence="2" type="ORF">NCTC13150_01549</name>
</gene>
<dbReference type="AlphaFoldDB" id="A0A8H2M6R9"/>
<comment type="caution">
    <text evidence="2">The sequence shown here is derived from an EMBL/GenBank/DDBJ whole genome shotgun (WGS) entry which is preliminary data.</text>
</comment>
<keyword evidence="1" id="KW-0472">Membrane</keyword>
<keyword evidence="3" id="KW-1185">Reference proteome</keyword>
<feature type="transmembrane region" description="Helical" evidence="1">
    <location>
        <begin position="85"/>
        <end position="107"/>
    </location>
</feature>
<dbReference type="EMBL" id="CAACYI010000001">
    <property type="protein sequence ID" value="VFB16973.1"/>
    <property type="molecule type" value="Genomic_DNA"/>
</dbReference>
<evidence type="ECO:0000313" key="2">
    <source>
        <dbReference type="EMBL" id="VFB16973.1"/>
    </source>
</evidence>
<keyword evidence="1" id="KW-1133">Transmembrane helix</keyword>